<proteinExistence type="predicted"/>
<comment type="caution">
    <text evidence="2">The sequence shown here is derived from an EMBL/GenBank/DDBJ whole genome shotgun (WGS) entry which is preliminary data.</text>
</comment>
<reference evidence="2 3" key="1">
    <citation type="submission" date="2023-03" db="EMBL/GenBank/DDBJ databases">
        <title>Genome insight into feeding habits of ladybird beetles.</title>
        <authorList>
            <person name="Li H.-S."/>
            <person name="Huang Y.-H."/>
            <person name="Pang H."/>
        </authorList>
    </citation>
    <scope>NUCLEOTIDE SEQUENCE [LARGE SCALE GENOMIC DNA]</scope>
    <source>
        <strain evidence="2">SYSU_2023b</strain>
        <tissue evidence="2">Whole body</tissue>
    </source>
</reference>
<dbReference type="Proteomes" id="UP001431783">
    <property type="component" value="Unassembled WGS sequence"/>
</dbReference>
<protein>
    <submittedName>
        <fullName evidence="2">Uncharacterized protein</fullName>
    </submittedName>
</protein>
<dbReference type="EMBL" id="JARQZJ010000103">
    <property type="protein sequence ID" value="KAK9886871.1"/>
    <property type="molecule type" value="Genomic_DNA"/>
</dbReference>
<organism evidence="2 3">
    <name type="scientific">Henosepilachna vigintioctopunctata</name>
    <dbReference type="NCBI Taxonomy" id="420089"/>
    <lineage>
        <taxon>Eukaryota</taxon>
        <taxon>Metazoa</taxon>
        <taxon>Ecdysozoa</taxon>
        <taxon>Arthropoda</taxon>
        <taxon>Hexapoda</taxon>
        <taxon>Insecta</taxon>
        <taxon>Pterygota</taxon>
        <taxon>Neoptera</taxon>
        <taxon>Endopterygota</taxon>
        <taxon>Coleoptera</taxon>
        <taxon>Polyphaga</taxon>
        <taxon>Cucujiformia</taxon>
        <taxon>Coccinelloidea</taxon>
        <taxon>Coccinellidae</taxon>
        <taxon>Epilachninae</taxon>
        <taxon>Epilachnini</taxon>
        <taxon>Henosepilachna</taxon>
    </lineage>
</organism>
<feature type="chain" id="PRO_5043676960" evidence="1">
    <location>
        <begin position="22"/>
        <end position="189"/>
    </location>
</feature>
<accession>A0AAW1UTM6</accession>
<evidence type="ECO:0000313" key="2">
    <source>
        <dbReference type="EMBL" id="KAK9886871.1"/>
    </source>
</evidence>
<name>A0AAW1UTM6_9CUCU</name>
<sequence length="189" mass="20613">MHSLTKYLVVLIVLFQTFVHSVIIDDIVESGHQVGDAIDCGFRGVENIFGIGQNKPCRSNSGTNQQFGQENKINWNLGGQQENNGLDTPKQQSFGLWNLGKPSITEQNEKTTNIGQGFATDGNNFHNSVPEGNNEVVSTNVHQEVEASTQGTKTAPKLGKDNGRRIISARANCPPGFATDARGRCREIM</sequence>
<evidence type="ECO:0000313" key="3">
    <source>
        <dbReference type="Proteomes" id="UP001431783"/>
    </source>
</evidence>
<keyword evidence="3" id="KW-1185">Reference proteome</keyword>
<feature type="signal peptide" evidence="1">
    <location>
        <begin position="1"/>
        <end position="21"/>
    </location>
</feature>
<dbReference type="AlphaFoldDB" id="A0AAW1UTM6"/>
<gene>
    <name evidence="2" type="ORF">WA026_019128</name>
</gene>
<keyword evidence="1" id="KW-0732">Signal</keyword>
<evidence type="ECO:0000256" key="1">
    <source>
        <dbReference type="SAM" id="SignalP"/>
    </source>
</evidence>